<evidence type="ECO:0000256" key="1">
    <source>
        <dbReference type="ARBA" id="ARBA00010491"/>
    </source>
</evidence>
<dbReference type="Pfam" id="PF10459">
    <property type="entry name" value="Peptidase_S46"/>
    <property type="match status" value="1"/>
</dbReference>
<dbReference type="GO" id="GO:0070009">
    <property type="term" value="F:serine-type aminopeptidase activity"/>
    <property type="evidence" value="ECO:0007669"/>
    <property type="project" value="UniProtKB-UniRule"/>
</dbReference>
<dbReference type="GO" id="GO:0008239">
    <property type="term" value="F:dipeptidyl-peptidase activity"/>
    <property type="evidence" value="ECO:0007669"/>
    <property type="project" value="UniProtKB-UniRule"/>
</dbReference>
<dbReference type="GO" id="GO:0043171">
    <property type="term" value="P:peptide catabolic process"/>
    <property type="evidence" value="ECO:0007669"/>
    <property type="project" value="UniProtKB-UniRule"/>
</dbReference>
<proteinExistence type="inferred from homology"/>
<evidence type="ECO:0000313" key="8">
    <source>
        <dbReference type="Proteomes" id="UP000593892"/>
    </source>
</evidence>
<dbReference type="EMBL" id="CP063849">
    <property type="protein sequence ID" value="QOY91998.1"/>
    <property type="molecule type" value="Genomic_DNA"/>
</dbReference>
<comment type="similarity">
    <text evidence="1 6">Belongs to the peptidase S46 family.</text>
</comment>
<dbReference type="PANTHER" id="PTHR38469">
    <property type="entry name" value="PERIPLASMIC PEPTIDASE SUBFAMILY S1B"/>
    <property type="match status" value="1"/>
</dbReference>
<evidence type="ECO:0000256" key="5">
    <source>
        <dbReference type="ARBA" id="ARBA00022801"/>
    </source>
</evidence>
<dbReference type="Proteomes" id="UP000593892">
    <property type="component" value="Chromosome"/>
</dbReference>
<evidence type="ECO:0000256" key="3">
    <source>
        <dbReference type="ARBA" id="ARBA00022670"/>
    </source>
</evidence>
<dbReference type="InterPro" id="IPR043504">
    <property type="entry name" value="Peptidase_S1_PA_chymotrypsin"/>
</dbReference>
<evidence type="ECO:0000256" key="2">
    <source>
        <dbReference type="ARBA" id="ARBA00022438"/>
    </source>
</evidence>
<dbReference type="InterPro" id="IPR009003">
    <property type="entry name" value="Peptidase_S1_PA"/>
</dbReference>
<name>A0A7S7NY87_PALFE</name>
<dbReference type="GO" id="GO:0006508">
    <property type="term" value="P:proteolysis"/>
    <property type="evidence" value="ECO:0007669"/>
    <property type="project" value="UniProtKB-KW"/>
</dbReference>
<dbReference type="AlphaFoldDB" id="A0A7S7NY87"/>
<keyword evidence="8" id="KW-1185">Reference proteome</keyword>
<keyword evidence="4" id="KW-0732">Signal</keyword>
<accession>A0A7S7NY87</accession>
<keyword evidence="5 6" id="KW-0378">Hydrolase</keyword>
<comment type="function">
    <text evidence="6">Catalyzes the removal of dipeptides from the N-terminus of oligopeptides.</text>
</comment>
<keyword evidence="3 6" id="KW-0645">Protease</keyword>
<gene>
    <name evidence="7" type="ORF">IRI77_13180</name>
</gene>
<sequence length="692" mass="76454">MKLSVCLTLTAALGMAEEGKWTPQQVLQLDPLWLKKQGLQLPVSRLWDQKRGTGLLAAAVNIGGCSAGFVSATGLILTNHHCLFGILQEHAKPGRDLITDGFLAKSQEEELPGRTTRVTVPRKFTDVTKEIEATVPAGADDLARNAAIEAKEKALVSECEKTPGARCKVAVFDGGVQYVLIDSFELSDIRLVYAPPRAIGEYGGEIDNWMWPRHTGDFAMARAYKDGKPYKPEFFFPLSKTGVKTGDFVMVLGYPGRTVRSLTSDEMVGQRDYWFKLRSEIYGGWLNLLEQTTKGSPEGAIAVAATQKTLANVSKNADGQLAGLKRGRTIEKQAKAEEAVMTWIGTHPEYAKAAEAKQGLDRLAAEKRKTGTHDFLLGTLVGNPLALKFATRLVRLAAEREKPDMEREADYMEREWTRMRATLERDQKSYYRPADQALFASLVAHAMKLGPEERIEAFDKIFGDGKVDETLEFLYGRTKVLDLNERLKMFQESTEQLKARKDPLLGLAFALEPELKTWQQRARAQDGAVARLRPEWRRAVIAHAGKPVAPDANSTLRVSFAHVKGYTPRDGVIYTPQTTLAGMLEKETGEEPFKLPAKVMAAAARVDASKVPLDFLADADTTGGNSGSPTVNGRGELVGLNFDRVWENVSNDFGYNPDVARNVNVDIRFFLWLLKDVDHADGILKELGVAAQ</sequence>
<dbReference type="KEGG" id="pfer:IRI77_13180"/>
<evidence type="ECO:0000313" key="7">
    <source>
        <dbReference type="EMBL" id="QOY91998.1"/>
    </source>
</evidence>
<dbReference type="Gene3D" id="2.40.10.10">
    <property type="entry name" value="Trypsin-like serine proteases"/>
    <property type="match status" value="1"/>
</dbReference>
<dbReference type="PANTHER" id="PTHR38469:SF1">
    <property type="entry name" value="PERIPLASMIC PEPTIDASE SUBFAMILY S1B"/>
    <property type="match status" value="1"/>
</dbReference>
<dbReference type="EC" id="3.4.14.-" evidence="6"/>
<reference evidence="7 8" key="1">
    <citation type="submission" date="2020-10" db="EMBL/GenBank/DDBJ databases">
        <title>Complete genome sequence of Paludibaculum fermentans P105T, a facultatively anaerobic acidobacterium capable of dissimilatory Fe(III) reduction.</title>
        <authorList>
            <person name="Dedysh S.N."/>
            <person name="Beletsky A.V."/>
            <person name="Kulichevskaya I.S."/>
            <person name="Mardanov A.V."/>
            <person name="Ravin N.V."/>
        </authorList>
    </citation>
    <scope>NUCLEOTIDE SEQUENCE [LARGE SCALE GENOMIC DNA]</scope>
    <source>
        <strain evidence="7 8">P105</strain>
    </source>
</reference>
<keyword evidence="6" id="KW-0720">Serine protease</keyword>
<evidence type="ECO:0000256" key="6">
    <source>
        <dbReference type="RuleBase" id="RU366067"/>
    </source>
</evidence>
<organism evidence="7 8">
    <name type="scientific">Paludibaculum fermentans</name>
    <dbReference type="NCBI Taxonomy" id="1473598"/>
    <lineage>
        <taxon>Bacteria</taxon>
        <taxon>Pseudomonadati</taxon>
        <taxon>Acidobacteriota</taxon>
        <taxon>Terriglobia</taxon>
        <taxon>Bryobacterales</taxon>
        <taxon>Bryobacteraceae</taxon>
        <taxon>Paludibaculum</taxon>
    </lineage>
</organism>
<keyword evidence="2 6" id="KW-0031">Aminopeptidase</keyword>
<evidence type="ECO:0000256" key="4">
    <source>
        <dbReference type="ARBA" id="ARBA00022729"/>
    </source>
</evidence>
<protein>
    <recommendedName>
        <fullName evidence="6">Dipeptidyl-peptidase</fullName>
        <ecNumber evidence="6">3.4.14.-</ecNumber>
    </recommendedName>
</protein>
<dbReference type="InterPro" id="IPR019500">
    <property type="entry name" value="Pep_S46"/>
</dbReference>
<dbReference type="SUPFAM" id="SSF50494">
    <property type="entry name" value="Trypsin-like serine proteases"/>
    <property type="match status" value="1"/>
</dbReference>